<accession>A0A2W6AK96</accession>
<dbReference type="SUPFAM" id="SSF46955">
    <property type="entry name" value="Putative DNA-binding domain"/>
    <property type="match status" value="1"/>
</dbReference>
<dbReference type="CDD" id="cd00130">
    <property type="entry name" value="PAS"/>
    <property type="match status" value="1"/>
</dbReference>
<dbReference type="Gene3D" id="3.30.450.20">
    <property type="entry name" value="PAS domain"/>
    <property type="match status" value="1"/>
</dbReference>
<organism evidence="8 9">
    <name type="scientific">Candidatus Aeolococcus gillhamiae</name>
    <dbReference type="NCBI Taxonomy" id="3127015"/>
    <lineage>
        <taxon>Bacteria</taxon>
        <taxon>Bacillati</taxon>
        <taxon>Candidatus Dormiibacterota</taxon>
        <taxon>Candidatus Dormibacteria</taxon>
        <taxon>Candidatus Aeolococcales</taxon>
        <taxon>Candidatus Aeolococcaceae</taxon>
        <taxon>Candidatus Aeolococcus</taxon>
    </lineage>
</organism>
<evidence type="ECO:0000313" key="8">
    <source>
        <dbReference type="EMBL" id="PZR78171.1"/>
    </source>
</evidence>
<dbReference type="PROSITE" id="PS50112">
    <property type="entry name" value="PAS"/>
    <property type="match status" value="1"/>
</dbReference>
<dbReference type="InterPro" id="IPR000551">
    <property type="entry name" value="MerR-type_HTH_dom"/>
</dbReference>
<dbReference type="SMART" id="SM00091">
    <property type="entry name" value="PAS"/>
    <property type="match status" value="1"/>
</dbReference>
<dbReference type="Proteomes" id="UP000248724">
    <property type="component" value="Unassembled WGS sequence"/>
</dbReference>
<reference evidence="8 9" key="1">
    <citation type="journal article" date="2017" name="Nature">
        <title>Atmospheric trace gases support primary production in Antarctic desert surface soil.</title>
        <authorList>
            <person name="Ji M."/>
            <person name="Greening C."/>
            <person name="Vanwonterghem I."/>
            <person name="Carere C.R."/>
            <person name="Bay S.K."/>
            <person name="Steen J.A."/>
            <person name="Montgomery K."/>
            <person name="Lines T."/>
            <person name="Beardall J."/>
            <person name="van Dorst J."/>
            <person name="Snape I."/>
            <person name="Stott M.B."/>
            <person name="Hugenholtz P."/>
            <person name="Ferrari B.C."/>
        </authorList>
    </citation>
    <scope>NUCLEOTIDE SEQUENCE [LARGE SCALE GENOMIC DNA]</scope>
    <source>
        <strain evidence="8">RRmetagenome_bin12</strain>
    </source>
</reference>
<keyword evidence="4" id="KW-0804">Transcription</keyword>
<accession>A0A934JYC4</accession>
<evidence type="ECO:0000259" key="6">
    <source>
        <dbReference type="PROSITE" id="PS50937"/>
    </source>
</evidence>
<name>A0A2W6AK96_9BACT</name>
<dbReference type="NCBIfam" id="TIGR00229">
    <property type="entry name" value="sensory_box"/>
    <property type="match status" value="1"/>
</dbReference>
<dbReference type="SUPFAM" id="SSF55785">
    <property type="entry name" value="PYP-like sensor domain (PAS domain)"/>
    <property type="match status" value="1"/>
</dbReference>
<keyword evidence="2" id="KW-0805">Transcription regulation</keyword>
<evidence type="ECO:0000256" key="2">
    <source>
        <dbReference type="ARBA" id="ARBA00023015"/>
    </source>
</evidence>
<dbReference type="RefSeq" id="WP_337312806.1">
    <property type="nucleotide sequence ID" value="NZ_JAEKNS010000124.1"/>
</dbReference>
<proteinExistence type="predicted"/>
<evidence type="ECO:0000313" key="7">
    <source>
        <dbReference type="EMBL" id="MBJ7595574.1"/>
    </source>
</evidence>
<dbReference type="PROSITE" id="PS50937">
    <property type="entry name" value="HTH_MERR_2"/>
    <property type="match status" value="1"/>
</dbReference>
<keyword evidence="3" id="KW-0238">DNA-binding</keyword>
<dbReference type="Proteomes" id="UP000606991">
    <property type="component" value="Unassembled WGS sequence"/>
</dbReference>
<dbReference type="GO" id="GO:0003677">
    <property type="term" value="F:DNA binding"/>
    <property type="evidence" value="ECO:0007669"/>
    <property type="project" value="UniProtKB-KW"/>
</dbReference>
<feature type="domain" description="PAS" evidence="5">
    <location>
        <begin position="100"/>
        <end position="156"/>
    </location>
</feature>
<protein>
    <submittedName>
        <fullName evidence="7">MerR family transcriptional regulator</fullName>
    </submittedName>
</protein>
<dbReference type="GO" id="GO:0003700">
    <property type="term" value="F:DNA-binding transcription factor activity"/>
    <property type="evidence" value="ECO:0007669"/>
    <property type="project" value="InterPro"/>
</dbReference>
<dbReference type="InterPro" id="IPR035965">
    <property type="entry name" value="PAS-like_dom_sf"/>
</dbReference>
<dbReference type="InterPro" id="IPR013767">
    <property type="entry name" value="PAS_fold"/>
</dbReference>
<dbReference type="EMBL" id="JAEKNS010000124">
    <property type="protein sequence ID" value="MBJ7595574.1"/>
    <property type="molecule type" value="Genomic_DNA"/>
</dbReference>
<dbReference type="AlphaFoldDB" id="A0A2W6AK96"/>
<dbReference type="SMART" id="SM00422">
    <property type="entry name" value="HTH_MERR"/>
    <property type="match status" value="1"/>
</dbReference>
<sequence length="228" mass="25173">MVDTLSLTIGELASMVGISTDTIRAWERRHALLSPHRTVTGHRRYGMDDVETLRRVRQNVAVRRLSLKLAIAEAQGLLVEAAVPVPMPVLTVVDAAGGRSEAPWRAVADLLPNVVCIVNPTGEIIDTNMAFAHMTGVLRLELRGKRFLDLIEPANRAKAVRLYKPEPQRRRGWELNLRTRTVSGLFAFDSYVVPTMASAFIVLIGTDLSSSGLELWPQSTELPVQDSV</sequence>
<evidence type="ECO:0000256" key="1">
    <source>
        <dbReference type="ARBA" id="ARBA00022491"/>
    </source>
</evidence>
<dbReference type="Pfam" id="PF13411">
    <property type="entry name" value="MerR_1"/>
    <property type="match status" value="1"/>
</dbReference>
<dbReference type="EMBL" id="QHBU01000268">
    <property type="protein sequence ID" value="PZR78171.1"/>
    <property type="molecule type" value="Genomic_DNA"/>
</dbReference>
<dbReference type="PANTHER" id="PTHR30204:SF69">
    <property type="entry name" value="MERR-FAMILY TRANSCRIPTIONAL REGULATOR"/>
    <property type="match status" value="1"/>
</dbReference>
<reference evidence="8" key="2">
    <citation type="submission" date="2018-05" db="EMBL/GenBank/DDBJ databases">
        <authorList>
            <person name="Ferrari B."/>
        </authorList>
    </citation>
    <scope>NUCLEOTIDE SEQUENCE</scope>
    <source>
        <strain evidence="8">RRmetagenome_bin12</strain>
    </source>
</reference>
<dbReference type="InterPro" id="IPR047057">
    <property type="entry name" value="MerR_fam"/>
</dbReference>
<reference evidence="7 10" key="3">
    <citation type="submission" date="2020-10" db="EMBL/GenBank/DDBJ databases">
        <title>Ca. Dormibacterota MAGs.</title>
        <authorList>
            <person name="Montgomery K."/>
        </authorList>
    </citation>
    <scope>NUCLEOTIDE SEQUENCE [LARGE SCALE GENOMIC DNA]</scope>
    <source>
        <strain evidence="7">SC8812_S17_18</strain>
    </source>
</reference>
<gene>
    <name evidence="8" type="ORF">DLM65_13955</name>
    <name evidence="7" type="ORF">JF886_12080</name>
</gene>
<evidence type="ECO:0000313" key="9">
    <source>
        <dbReference type="Proteomes" id="UP000248724"/>
    </source>
</evidence>
<feature type="domain" description="HTH merR-type" evidence="6">
    <location>
        <begin position="6"/>
        <end position="77"/>
    </location>
</feature>
<evidence type="ECO:0000313" key="10">
    <source>
        <dbReference type="Proteomes" id="UP000606991"/>
    </source>
</evidence>
<evidence type="ECO:0000256" key="4">
    <source>
        <dbReference type="ARBA" id="ARBA00023163"/>
    </source>
</evidence>
<dbReference type="PANTHER" id="PTHR30204">
    <property type="entry name" value="REDOX-CYCLING DRUG-SENSING TRANSCRIPTIONAL ACTIVATOR SOXR"/>
    <property type="match status" value="1"/>
</dbReference>
<evidence type="ECO:0000259" key="5">
    <source>
        <dbReference type="PROSITE" id="PS50112"/>
    </source>
</evidence>
<dbReference type="InterPro" id="IPR000014">
    <property type="entry name" value="PAS"/>
</dbReference>
<evidence type="ECO:0000256" key="3">
    <source>
        <dbReference type="ARBA" id="ARBA00023125"/>
    </source>
</evidence>
<dbReference type="InterPro" id="IPR009061">
    <property type="entry name" value="DNA-bd_dom_put_sf"/>
</dbReference>
<dbReference type="Gene3D" id="1.10.1660.10">
    <property type="match status" value="1"/>
</dbReference>
<keyword evidence="1" id="KW-0678">Repressor</keyword>
<dbReference type="Pfam" id="PF00989">
    <property type="entry name" value="PAS"/>
    <property type="match status" value="1"/>
</dbReference>
<comment type="caution">
    <text evidence="8">The sequence shown here is derived from an EMBL/GenBank/DDBJ whole genome shotgun (WGS) entry which is preliminary data.</text>
</comment>